<dbReference type="InterPro" id="IPR039928">
    <property type="entry name" value="LNK"/>
</dbReference>
<reference evidence="2 3" key="1">
    <citation type="journal article" date="2016" name="Sci. Rep.">
        <title>The genome sequence of the outbreeding globe artichoke constructed de novo incorporating a phase-aware low-pass sequencing strategy of F1 progeny.</title>
        <authorList>
            <person name="Scaglione D."/>
            <person name="Reyes-Chin-Wo S."/>
            <person name="Acquadro A."/>
            <person name="Froenicke L."/>
            <person name="Portis E."/>
            <person name="Beitel C."/>
            <person name="Tirone M."/>
            <person name="Mauro R."/>
            <person name="Lo Monaco A."/>
            <person name="Mauromicale G."/>
            <person name="Faccioli P."/>
            <person name="Cattivelli L."/>
            <person name="Rieseberg L."/>
            <person name="Michelmore R."/>
            <person name="Lanteri S."/>
        </authorList>
    </citation>
    <scope>NUCLEOTIDE SEQUENCE [LARGE SCALE GENOMIC DNA]</scope>
    <source>
        <strain evidence="2">2C</strain>
    </source>
</reference>
<evidence type="ECO:0000313" key="2">
    <source>
        <dbReference type="EMBL" id="KVI00921.1"/>
    </source>
</evidence>
<sequence length="630" mass="70416">MFDWDDEQLANVIWDEAGENEDHIVPYPDETYEKPSGPYGEHSKVSDQDAANVTEKTLVSITDSRVRSNIHYNTHGTVSTDGFGSLPDLSPSNATKLDLEHTDGKAQVDDGAQVFDNQPEDKEANNFVDYRWAHVGSFDDLDRILSNDDLVYGDANISNSEALWSSPKDVIGYPEKSELLSIDSPNLRLGDLKSDSHGKTNDHLCHSTTSLANLEYGGGKNENLPKEKISQFSQSASEIVGRTPTLVCSIRDVNVAIPDKIATDKHVQMGEQSQKMEGQKSETRQPQTSCVPWFSLGNQGKEFEGHYRQHIKYSSSKARTQQTESSTYKQCMHPLPHSFGYKLRENQHSSLPSLPQFHSGEEYQQVPSGSSYISDRTPKTALMPTSMMTPQEKVEKLRRRQQMRALLAVRKQQQQFRHQVSCNGYSNLGKYLHESQMQFTRGGNVEIDGNLSTLMSLDGSSPLEQSDSDETTLEYTILHQLQNVISKLDIEIRLCIRDSLFRLAQSASRRQYDGDTVDANRRSRDEASVIVEERLTSTKSSARTADGETKTNPIDRAVAYMLFHTSPGEFLHSPSSPKQTTTTSTNLPTGFLSENYEDDQLSCLFEQRNKETAGGSGDEIEASSRGAPFL</sequence>
<comment type="caution">
    <text evidence="2">The sequence shown here is derived from an EMBL/GenBank/DDBJ whole genome shotgun (WGS) entry which is preliminary data.</text>
</comment>
<dbReference type="EMBL" id="LEKV01003172">
    <property type="protein sequence ID" value="KVI00921.1"/>
    <property type="molecule type" value="Genomic_DNA"/>
</dbReference>
<dbReference type="GO" id="GO:0007623">
    <property type="term" value="P:circadian rhythm"/>
    <property type="evidence" value="ECO:0007669"/>
    <property type="project" value="InterPro"/>
</dbReference>
<accession>A0A103Y1S7</accession>
<evidence type="ECO:0000256" key="1">
    <source>
        <dbReference type="SAM" id="MobiDB-lite"/>
    </source>
</evidence>
<evidence type="ECO:0008006" key="4">
    <source>
        <dbReference type="Google" id="ProtNLM"/>
    </source>
</evidence>
<proteinExistence type="predicted"/>
<dbReference type="GO" id="GO:0006355">
    <property type="term" value="P:regulation of DNA-templated transcription"/>
    <property type="evidence" value="ECO:0007669"/>
    <property type="project" value="InterPro"/>
</dbReference>
<evidence type="ECO:0000313" key="3">
    <source>
        <dbReference type="Proteomes" id="UP000243975"/>
    </source>
</evidence>
<gene>
    <name evidence="2" type="ORF">Ccrd_020819</name>
</gene>
<dbReference type="PANTHER" id="PTHR33334">
    <property type="entry name" value="PROTEIN LNK1"/>
    <property type="match status" value="1"/>
</dbReference>
<dbReference type="OMA" id="NQFPKEG"/>
<feature type="region of interest" description="Disordered" evidence="1">
    <location>
        <begin position="606"/>
        <end position="630"/>
    </location>
</feature>
<dbReference type="PANTHER" id="PTHR33334:SF5">
    <property type="entry name" value="PROTEIN LNK2"/>
    <property type="match status" value="1"/>
</dbReference>
<dbReference type="STRING" id="59895.A0A103Y1S7"/>
<protein>
    <recommendedName>
        <fullName evidence="4">Protein LNK2</fullName>
    </recommendedName>
</protein>
<dbReference type="AlphaFoldDB" id="A0A103Y1S7"/>
<dbReference type="Proteomes" id="UP000243975">
    <property type="component" value="Unassembled WGS sequence"/>
</dbReference>
<name>A0A103Y1S7_CYNCS</name>
<dbReference type="Gramene" id="KVI00921">
    <property type="protein sequence ID" value="KVI00921"/>
    <property type="gene ID" value="Ccrd_020819"/>
</dbReference>
<organism evidence="2 3">
    <name type="scientific">Cynara cardunculus var. scolymus</name>
    <name type="common">Globe artichoke</name>
    <name type="synonym">Cynara scolymus</name>
    <dbReference type="NCBI Taxonomy" id="59895"/>
    <lineage>
        <taxon>Eukaryota</taxon>
        <taxon>Viridiplantae</taxon>
        <taxon>Streptophyta</taxon>
        <taxon>Embryophyta</taxon>
        <taxon>Tracheophyta</taxon>
        <taxon>Spermatophyta</taxon>
        <taxon>Magnoliopsida</taxon>
        <taxon>eudicotyledons</taxon>
        <taxon>Gunneridae</taxon>
        <taxon>Pentapetalae</taxon>
        <taxon>asterids</taxon>
        <taxon>campanulids</taxon>
        <taxon>Asterales</taxon>
        <taxon>Asteraceae</taxon>
        <taxon>Carduoideae</taxon>
        <taxon>Cardueae</taxon>
        <taxon>Carduinae</taxon>
        <taxon>Cynara</taxon>
    </lineage>
</organism>
<feature type="region of interest" description="Disordered" evidence="1">
    <location>
        <begin position="267"/>
        <end position="291"/>
    </location>
</feature>
<keyword evidence="3" id="KW-1185">Reference proteome</keyword>